<dbReference type="AlphaFoldDB" id="A0A0N4YWG8"/>
<dbReference type="Gene3D" id="3.30.497.10">
    <property type="entry name" value="Antithrombin, subunit I, domain 2"/>
    <property type="match status" value="2"/>
</dbReference>
<dbReference type="SMART" id="SM00093">
    <property type="entry name" value="SERPIN"/>
    <property type="match status" value="1"/>
</dbReference>
<dbReference type="Gene3D" id="2.30.39.10">
    <property type="entry name" value="Alpha-1-antitrypsin, domain 1"/>
    <property type="match status" value="1"/>
</dbReference>
<dbReference type="OMA" id="NEFCEHR"/>
<evidence type="ECO:0000256" key="2">
    <source>
        <dbReference type="RuleBase" id="RU000411"/>
    </source>
</evidence>
<name>A0A0N4YWG8_NIPBR</name>
<feature type="domain" description="Serpin" evidence="3">
    <location>
        <begin position="11"/>
        <end position="301"/>
    </location>
</feature>
<dbReference type="InterPro" id="IPR000215">
    <property type="entry name" value="Serpin_fam"/>
</dbReference>
<dbReference type="STRING" id="27835.A0A0N4YWG8"/>
<gene>
    <name evidence="4" type="ORF">NBR_LOCUS21591</name>
</gene>
<dbReference type="GO" id="GO:0004867">
    <property type="term" value="F:serine-type endopeptidase inhibitor activity"/>
    <property type="evidence" value="ECO:0007669"/>
    <property type="project" value="InterPro"/>
</dbReference>
<dbReference type="InterPro" id="IPR042185">
    <property type="entry name" value="Serpin_sf_2"/>
</dbReference>
<comment type="similarity">
    <text evidence="1 2">Belongs to the serpin family.</text>
</comment>
<keyword evidence="5" id="KW-1185">Reference proteome</keyword>
<sequence length="301" mass="32949">MFLTAETDFGANLLRQSPATETLVVSPISVIFALAMVQAGAKGKTKTQITNAIAKGQPDSAIQNYYANLSSQIRNAKENVIADIANGFFLNKQFTIEKSYQNTIVTKYSAKVQSLDFGNAAAAAKIEFMNAYAKYQLYAEDADVQVLSLPYRDESFAFNVILPKSRFGLAQLRSKLTGSRIQSLLSKLKSTSVTYTLPKMKIETDFKLKEALVAMGVSEMFADSADLSGITKSPPLKISKAAHRAIIEVDEDGTTAAAATVLVATYSALLPIDQPKIFRADHPFWFILTKDKNPLFMGQFV</sequence>
<proteinExistence type="inferred from homology"/>
<dbReference type="WBParaSite" id="NBR_0002159001-mRNA-1">
    <property type="protein sequence ID" value="NBR_0002159001-mRNA-1"/>
    <property type="gene ID" value="NBR_0002159001"/>
</dbReference>
<dbReference type="EMBL" id="UYSL01026560">
    <property type="protein sequence ID" value="VDL85632.1"/>
    <property type="molecule type" value="Genomic_DNA"/>
</dbReference>
<dbReference type="Proteomes" id="UP000271162">
    <property type="component" value="Unassembled WGS sequence"/>
</dbReference>
<reference evidence="4 5" key="2">
    <citation type="submission" date="2018-11" db="EMBL/GenBank/DDBJ databases">
        <authorList>
            <consortium name="Pathogen Informatics"/>
        </authorList>
    </citation>
    <scope>NUCLEOTIDE SEQUENCE [LARGE SCALE GENOMIC DNA]</scope>
</reference>
<evidence type="ECO:0000313" key="6">
    <source>
        <dbReference type="WBParaSite" id="NBR_0002159001-mRNA-1"/>
    </source>
</evidence>
<dbReference type="InterPro" id="IPR036186">
    <property type="entry name" value="Serpin_sf"/>
</dbReference>
<evidence type="ECO:0000259" key="3">
    <source>
        <dbReference type="SMART" id="SM00093"/>
    </source>
</evidence>
<evidence type="ECO:0000313" key="4">
    <source>
        <dbReference type="EMBL" id="VDL85632.1"/>
    </source>
</evidence>
<reference evidence="6" key="1">
    <citation type="submission" date="2017-02" db="UniProtKB">
        <authorList>
            <consortium name="WormBaseParasite"/>
        </authorList>
    </citation>
    <scope>IDENTIFICATION</scope>
</reference>
<dbReference type="PANTHER" id="PTHR11461">
    <property type="entry name" value="SERINE PROTEASE INHIBITOR, SERPIN"/>
    <property type="match status" value="1"/>
</dbReference>
<accession>A0A0N4YWG8</accession>
<dbReference type="PANTHER" id="PTHR11461:SF211">
    <property type="entry name" value="GH10112P-RELATED"/>
    <property type="match status" value="1"/>
</dbReference>
<evidence type="ECO:0000313" key="5">
    <source>
        <dbReference type="Proteomes" id="UP000271162"/>
    </source>
</evidence>
<dbReference type="SUPFAM" id="SSF56574">
    <property type="entry name" value="Serpins"/>
    <property type="match status" value="1"/>
</dbReference>
<dbReference type="InterPro" id="IPR023796">
    <property type="entry name" value="Serpin_dom"/>
</dbReference>
<dbReference type="InterPro" id="IPR042178">
    <property type="entry name" value="Serpin_sf_1"/>
</dbReference>
<protein>
    <submittedName>
        <fullName evidence="6">LP15633p (inferred by orthology to a D. melanogaster protein)</fullName>
    </submittedName>
</protein>
<dbReference type="GO" id="GO:0005615">
    <property type="term" value="C:extracellular space"/>
    <property type="evidence" value="ECO:0007669"/>
    <property type="project" value="InterPro"/>
</dbReference>
<organism evidence="6">
    <name type="scientific">Nippostrongylus brasiliensis</name>
    <name type="common">Rat hookworm</name>
    <dbReference type="NCBI Taxonomy" id="27835"/>
    <lineage>
        <taxon>Eukaryota</taxon>
        <taxon>Metazoa</taxon>
        <taxon>Ecdysozoa</taxon>
        <taxon>Nematoda</taxon>
        <taxon>Chromadorea</taxon>
        <taxon>Rhabditida</taxon>
        <taxon>Rhabditina</taxon>
        <taxon>Rhabditomorpha</taxon>
        <taxon>Strongyloidea</taxon>
        <taxon>Heligmosomidae</taxon>
        <taxon>Nippostrongylus</taxon>
    </lineage>
</organism>
<evidence type="ECO:0000256" key="1">
    <source>
        <dbReference type="ARBA" id="ARBA00009500"/>
    </source>
</evidence>
<dbReference type="Pfam" id="PF00079">
    <property type="entry name" value="Serpin"/>
    <property type="match status" value="1"/>
</dbReference>